<dbReference type="RefSeq" id="WP_189444738.1">
    <property type="nucleotide sequence ID" value="NZ_BMZI01000004.1"/>
</dbReference>
<dbReference type="Proteomes" id="UP000646745">
    <property type="component" value="Unassembled WGS sequence"/>
</dbReference>
<protein>
    <submittedName>
        <fullName evidence="1">Uncharacterized protein</fullName>
    </submittedName>
</protein>
<reference evidence="2" key="1">
    <citation type="journal article" date="2019" name="Int. J. Syst. Evol. Microbiol.">
        <title>The Global Catalogue of Microorganisms (GCM) 10K type strain sequencing project: providing services to taxonomists for standard genome sequencing and annotation.</title>
        <authorList>
            <consortium name="The Broad Institute Genomics Platform"/>
            <consortium name="The Broad Institute Genome Sequencing Center for Infectious Disease"/>
            <person name="Wu L."/>
            <person name="Ma J."/>
        </authorList>
    </citation>
    <scope>NUCLEOTIDE SEQUENCE [LARGE SCALE GENOMIC DNA]</scope>
    <source>
        <strain evidence="2">KCTC 32998</strain>
    </source>
</reference>
<accession>A0ABQ3E0Y6</accession>
<gene>
    <name evidence="1" type="ORF">GCM10009038_22230</name>
</gene>
<keyword evidence="2" id="KW-1185">Reference proteome</keyword>
<evidence type="ECO:0000313" key="2">
    <source>
        <dbReference type="Proteomes" id="UP000646745"/>
    </source>
</evidence>
<evidence type="ECO:0000313" key="1">
    <source>
        <dbReference type="EMBL" id="GHB22779.1"/>
    </source>
</evidence>
<sequence length="134" mass="14964">MNTENAFDYDALWQTATQGAGARHGVPSAGDDGGRHQEALTDAFAYFLLRCYAESLRMSLASRWLPLEGLDSARWQAMRKLNMHPHQARSLVEQDLLWALHDELRQFSLPPEARNACRPALNEAGLGQLLDADS</sequence>
<name>A0ABQ3E0Y6_9GAMM</name>
<comment type="caution">
    <text evidence="1">The sequence shown here is derived from an EMBL/GenBank/DDBJ whole genome shotgun (WGS) entry which is preliminary data.</text>
</comment>
<proteinExistence type="predicted"/>
<organism evidence="1 2">
    <name type="scientific">Salinicola rhizosphaerae</name>
    <dbReference type="NCBI Taxonomy" id="1443141"/>
    <lineage>
        <taxon>Bacteria</taxon>
        <taxon>Pseudomonadati</taxon>
        <taxon>Pseudomonadota</taxon>
        <taxon>Gammaproteobacteria</taxon>
        <taxon>Oceanospirillales</taxon>
        <taxon>Halomonadaceae</taxon>
        <taxon>Salinicola</taxon>
    </lineage>
</organism>
<dbReference type="EMBL" id="BMZI01000004">
    <property type="protein sequence ID" value="GHB22779.1"/>
    <property type="molecule type" value="Genomic_DNA"/>
</dbReference>